<dbReference type="Pfam" id="PF13155">
    <property type="entry name" value="Toprim_2"/>
    <property type="match status" value="1"/>
</dbReference>
<sequence>MIQLQITLEQVLNFLQDENLSNPIKIKNENSDTNWKIFINDPFISDDKFRLGISPKYFKNENKYRIIFNGFKSSALLGDDYHGDLFKFVKLVKNFNSRDYAKEWFFNKYVLRGSGLLKSKDEIIEENKIEKHEVEWDDKYEKISFTKKRHQPYIEYLLKRKITKTKIENSKIFIDRELKRIVFPVYEYGNLIFYSKRSIVPHKYRWIKSEGDEVFPIWNLDNINGEEVWLFEGIFDAMCVENGVCLFGVSFGEQIRDKILNKKFSKIVVVMDNDEAGWSAKARIAKELFELGYNVYIYNYKGIHTTYKDFNEMRINNINFDFENRIFKYDLKTEVLMKLGKVK</sequence>
<protein>
    <submittedName>
        <fullName evidence="1">DNA primase</fullName>
    </submittedName>
</protein>
<dbReference type="Proteomes" id="UP000485621">
    <property type="component" value="Unassembled WGS sequence"/>
</dbReference>
<proteinExistence type="predicted"/>
<dbReference type="AlphaFoldDB" id="A0A1V5ZJG1"/>
<dbReference type="InterPro" id="IPR034154">
    <property type="entry name" value="TOPRIM_DnaG/twinkle"/>
</dbReference>
<dbReference type="EMBL" id="MWDB01000053">
    <property type="protein sequence ID" value="OQB40212.1"/>
    <property type="molecule type" value="Genomic_DNA"/>
</dbReference>
<reference evidence="1" key="1">
    <citation type="submission" date="2017-02" db="EMBL/GenBank/DDBJ databases">
        <title>Delving into the versatile metabolic prowess of the omnipresent phylum Bacteroidetes.</title>
        <authorList>
            <person name="Nobu M.K."/>
            <person name="Mei R."/>
            <person name="Narihiro T."/>
            <person name="Kuroda K."/>
            <person name="Liu W.-T."/>
        </authorList>
    </citation>
    <scope>NUCLEOTIDE SEQUENCE</scope>
    <source>
        <strain evidence="1">ADurb.Bin160</strain>
    </source>
</reference>
<gene>
    <name evidence="1" type="primary">dnaG_3</name>
    <name evidence="1" type="ORF">BWY04_01415</name>
</gene>
<dbReference type="CDD" id="cd01029">
    <property type="entry name" value="TOPRIM_primases"/>
    <property type="match status" value="1"/>
</dbReference>
<comment type="caution">
    <text evidence="1">The sequence shown here is derived from an EMBL/GenBank/DDBJ whole genome shotgun (WGS) entry which is preliminary data.</text>
</comment>
<organism evidence="1">
    <name type="scientific">candidate division CPR1 bacterium ADurb.Bin160</name>
    <dbReference type="NCBI Taxonomy" id="1852826"/>
    <lineage>
        <taxon>Bacteria</taxon>
        <taxon>candidate division CPR1</taxon>
    </lineage>
</organism>
<accession>A0A1V5ZJG1</accession>
<dbReference type="Gene3D" id="3.40.1360.10">
    <property type="match status" value="1"/>
</dbReference>
<evidence type="ECO:0000313" key="1">
    <source>
        <dbReference type="EMBL" id="OQB40212.1"/>
    </source>
</evidence>
<dbReference type="SUPFAM" id="SSF56731">
    <property type="entry name" value="DNA primase core"/>
    <property type="match status" value="1"/>
</dbReference>
<name>A0A1V5ZJG1_9BACT</name>